<reference evidence="3" key="1">
    <citation type="submission" date="2017-01" db="EMBL/GenBank/DDBJ databases">
        <authorList>
            <person name="Varghese N."/>
            <person name="Submissions S."/>
        </authorList>
    </citation>
    <scope>NUCLEOTIDE SEQUENCE [LARGE SCALE GENOMIC DNA]</scope>
    <source>
        <strain evidence="3">DSM 18017</strain>
    </source>
</reference>
<name>A0A1N7QDG3_9FLAO</name>
<keyword evidence="3" id="KW-1185">Reference proteome</keyword>
<evidence type="ECO:0000313" key="3">
    <source>
        <dbReference type="Proteomes" id="UP000186744"/>
    </source>
</evidence>
<organism evidence="2 3">
    <name type="scientific">Chryseobacterium ureilyticum</name>
    <dbReference type="NCBI Taxonomy" id="373668"/>
    <lineage>
        <taxon>Bacteria</taxon>
        <taxon>Pseudomonadati</taxon>
        <taxon>Bacteroidota</taxon>
        <taxon>Flavobacteriia</taxon>
        <taxon>Flavobacteriales</taxon>
        <taxon>Weeksellaceae</taxon>
        <taxon>Chryseobacterium group</taxon>
        <taxon>Chryseobacterium</taxon>
    </lineage>
</organism>
<feature type="region of interest" description="Disordered" evidence="1">
    <location>
        <begin position="1"/>
        <end position="26"/>
    </location>
</feature>
<proteinExistence type="predicted"/>
<dbReference type="EMBL" id="FTOL01000009">
    <property type="protein sequence ID" value="SIT20913.1"/>
    <property type="molecule type" value="Genomic_DNA"/>
</dbReference>
<evidence type="ECO:0000313" key="2">
    <source>
        <dbReference type="EMBL" id="SIT20913.1"/>
    </source>
</evidence>
<gene>
    <name evidence="2" type="ORF">SAMN05421786_10923</name>
</gene>
<evidence type="ECO:0000256" key="1">
    <source>
        <dbReference type="SAM" id="MobiDB-lite"/>
    </source>
</evidence>
<feature type="compositionally biased region" description="Basic residues" evidence="1">
    <location>
        <begin position="1"/>
        <end position="21"/>
    </location>
</feature>
<accession>A0A1N7QDG3</accession>
<sequence>MCKKSKKSSSAKRSIHPKKQNILKNENHKKSNGLLIIVKNEFVASILSTLIINPLYSFITNHFHDSFDWIINFLFN</sequence>
<protein>
    <submittedName>
        <fullName evidence="2">Uncharacterized protein</fullName>
    </submittedName>
</protein>
<dbReference type="AlphaFoldDB" id="A0A1N7QDG3"/>
<dbReference type="Proteomes" id="UP000186744">
    <property type="component" value="Unassembled WGS sequence"/>
</dbReference>